<evidence type="ECO:0000313" key="2">
    <source>
        <dbReference type="EMBL" id="GAG42478.1"/>
    </source>
</evidence>
<feature type="non-terminal residue" evidence="2">
    <location>
        <position position="1"/>
    </location>
</feature>
<dbReference type="InterPro" id="IPR029063">
    <property type="entry name" value="SAM-dependent_MTases_sf"/>
</dbReference>
<dbReference type="InterPro" id="IPR041698">
    <property type="entry name" value="Methyltransf_25"/>
</dbReference>
<feature type="non-terminal residue" evidence="2">
    <location>
        <position position="70"/>
    </location>
</feature>
<dbReference type="Pfam" id="PF13649">
    <property type="entry name" value="Methyltransf_25"/>
    <property type="match status" value="1"/>
</dbReference>
<protein>
    <recommendedName>
        <fullName evidence="1">Methyltransferase domain-containing protein</fullName>
    </recommendedName>
</protein>
<dbReference type="SUPFAM" id="SSF53335">
    <property type="entry name" value="S-adenosyl-L-methionine-dependent methyltransferases"/>
    <property type="match status" value="1"/>
</dbReference>
<evidence type="ECO:0000259" key="1">
    <source>
        <dbReference type="Pfam" id="PF13649"/>
    </source>
</evidence>
<dbReference type="Gene3D" id="3.40.50.150">
    <property type="entry name" value="Vaccinia Virus protein VP39"/>
    <property type="match status" value="1"/>
</dbReference>
<proteinExistence type="predicted"/>
<comment type="caution">
    <text evidence="2">The sequence shown here is derived from an EMBL/GenBank/DDBJ whole genome shotgun (WGS) entry which is preliminary data.</text>
</comment>
<reference evidence="2" key="1">
    <citation type="journal article" date="2014" name="Front. Microbiol.">
        <title>High frequency of phylogenetically diverse reductive dehalogenase-homologous genes in deep subseafloor sedimentary metagenomes.</title>
        <authorList>
            <person name="Kawai M."/>
            <person name="Futagami T."/>
            <person name="Toyoda A."/>
            <person name="Takaki Y."/>
            <person name="Nishi S."/>
            <person name="Hori S."/>
            <person name="Arai W."/>
            <person name="Tsubouchi T."/>
            <person name="Morono Y."/>
            <person name="Uchiyama I."/>
            <person name="Ito T."/>
            <person name="Fujiyama A."/>
            <person name="Inagaki F."/>
            <person name="Takami H."/>
        </authorList>
    </citation>
    <scope>NUCLEOTIDE SEQUENCE</scope>
    <source>
        <strain evidence="2">Expedition CK06-06</strain>
    </source>
</reference>
<feature type="domain" description="Methyltransferase" evidence="1">
    <location>
        <begin position="3"/>
        <end position="63"/>
    </location>
</feature>
<name>X0Y161_9ZZZZ</name>
<organism evidence="2">
    <name type="scientific">marine sediment metagenome</name>
    <dbReference type="NCBI Taxonomy" id="412755"/>
    <lineage>
        <taxon>unclassified sequences</taxon>
        <taxon>metagenomes</taxon>
        <taxon>ecological metagenomes</taxon>
    </lineage>
</organism>
<dbReference type="EMBL" id="BARS01059025">
    <property type="protein sequence ID" value="GAG42478.1"/>
    <property type="molecule type" value="Genomic_DNA"/>
</dbReference>
<sequence length="70" mass="8254">KARKLIMVDYSENMLNAAKERFEIGENVQMLRGEISNLPLEDDVAELCFCMRLFHHMKTDEIRLNVLKEL</sequence>
<gene>
    <name evidence="2" type="ORF">S01H1_85746</name>
</gene>
<accession>X0Y161</accession>
<dbReference type="AlphaFoldDB" id="X0Y161"/>